<dbReference type="GO" id="GO:0006401">
    <property type="term" value="P:RNA catabolic process"/>
    <property type="evidence" value="ECO:0007669"/>
    <property type="project" value="TreeGrafter"/>
</dbReference>
<dbReference type="Gene3D" id="2.20.25.530">
    <property type="match status" value="1"/>
</dbReference>
<name>A0A1Y2AVX2_9TREE</name>
<dbReference type="PANTHER" id="PTHR13383">
    <property type="entry name" value="RIBONUCLEASE H2 SUBUNIT B"/>
    <property type="match status" value="1"/>
</dbReference>
<feature type="region of interest" description="Disordered" evidence="1">
    <location>
        <begin position="278"/>
        <end position="310"/>
    </location>
</feature>
<dbReference type="AlphaFoldDB" id="A0A1Y2AVX2"/>
<proteinExistence type="predicted"/>
<dbReference type="GO" id="GO:0005654">
    <property type="term" value="C:nucleoplasm"/>
    <property type="evidence" value="ECO:0007669"/>
    <property type="project" value="TreeGrafter"/>
</dbReference>
<dbReference type="Proteomes" id="UP000193986">
    <property type="component" value="Unassembled WGS sequence"/>
</dbReference>
<keyword evidence="4" id="KW-1185">Reference proteome</keyword>
<dbReference type="InterPro" id="IPR041195">
    <property type="entry name" value="Rnh202_N"/>
</dbReference>
<evidence type="ECO:0000259" key="2">
    <source>
        <dbReference type="Pfam" id="PF17745"/>
    </source>
</evidence>
<dbReference type="EMBL" id="MCFC01000045">
    <property type="protein sequence ID" value="ORY26709.1"/>
    <property type="molecule type" value="Genomic_DNA"/>
</dbReference>
<dbReference type="Pfam" id="PF17745">
    <property type="entry name" value="Ydr279_N"/>
    <property type="match status" value="1"/>
</dbReference>
<dbReference type="InterPro" id="IPR040456">
    <property type="entry name" value="RNase_H2_suB"/>
</dbReference>
<organism evidence="3 4">
    <name type="scientific">Naematelia encephala</name>
    <dbReference type="NCBI Taxonomy" id="71784"/>
    <lineage>
        <taxon>Eukaryota</taxon>
        <taxon>Fungi</taxon>
        <taxon>Dikarya</taxon>
        <taxon>Basidiomycota</taxon>
        <taxon>Agaricomycotina</taxon>
        <taxon>Tremellomycetes</taxon>
        <taxon>Tremellales</taxon>
        <taxon>Naemateliaceae</taxon>
        <taxon>Naematelia</taxon>
    </lineage>
</organism>
<evidence type="ECO:0000313" key="4">
    <source>
        <dbReference type="Proteomes" id="UP000193986"/>
    </source>
</evidence>
<sequence length="329" mass="36308">MEYISILPQDLNFSGEYKYLRLPHPRTGNPQLYLPHGNAILEVQKISGAKRRTWFVGDEKIDAGTILVHYPIDPLFLVIPIILALSTQSGSNTSFQPLSDLVSTASALPAFALDPPFTNLTKGVDYKVGWNDDISYLLSLKTVRRVFKLCCERKAIPSAPPSPPPENGGVLLPPTKGQVYFRPSVELVLRHLKAKMEWMSEESQWYRFDHLVRSLARDGLGVPSANPDLVKSARLKATLEHISHHLPSTITTSLASSYDFTHLQTHLANLSAAAMAASMPPTNSNRNKDAAAKGTKRKAPAASRGVEQLKKVNTASMAKLTNFFKPKDK</sequence>
<gene>
    <name evidence="3" type="ORF">BCR39DRAFT_540544</name>
</gene>
<comment type="caution">
    <text evidence="3">The sequence shown here is derived from an EMBL/GenBank/DDBJ whole genome shotgun (WGS) entry which is preliminary data.</text>
</comment>
<accession>A0A1Y2AVX2</accession>
<evidence type="ECO:0000256" key="1">
    <source>
        <dbReference type="SAM" id="MobiDB-lite"/>
    </source>
</evidence>
<reference evidence="3 4" key="1">
    <citation type="submission" date="2016-07" db="EMBL/GenBank/DDBJ databases">
        <title>Pervasive Adenine N6-methylation of Active Genes in Fungi.</title>
        <authorList>
            <consortium name="DOE Joint Genome Institute"/>
            <person name="Mondo S.J."/>
            <person name="Dannebaum R.O."/>
            <person name="Kuo R.C."/>
            <person name="Labutti K."/>
            <person name="Haridas S."/>
            <person name="Kuo A."/>
            <person name="Salamov A."/>
            <person name="Ahrendt S.R."/>
            <person name="Lipzen A."/>
            <person name="Sullivan W."/>
            <person name="Andreopoulos W.B."/>
            <person name="Clum A."/>
            <person name="Lindquist E."/>
            <person name="Daum C."/>
            <person name="Ramamoorthy G.K."/>
            <person name="Gryganskyi A."/>
            <person name="Culley D."/>
            <person name="Magnuson J.K."/>
            <person name="James T.Y."/>
            <person name="O'Malley M.A."/>
            <person name="Stajich J.E."/>
            <person name="Spatafora J.W."/>
            <person name="Visel A."/>
            <person name="Grigoriev I.V."/>
        </authorList>
    </citation>
    <scope>NUCLEOTIDE SEQUENCE [LARGE SCALE GENOMIC DNA]</scope>
    <source>
        <strain evidence="3 4">68-887.2</strain>
    </source>
</reference>
<dbReference type="PANTHER" id="PTHR13383:SF11">
    <property type="entry name" value="RIBONUCLEASE H2 SUBUNIT B"/>
    <property type="match status" value="1"/>
</dbReference>
<dbReference type="OrthoDB" id="29098at2759"/>
<evidence type="ECO:0000313" key="3">
    <source>
        <dbReference type="EMBL" id="ORY26709.1"/>
    </source>
</evidence>
<protein>
    <submittedName>
        <fullName evidence="3">Ribonuclease H2, subunit B</fullName>
    </submittedName>
</protein>
<feature type="domain" description="Rnh202 triple barrel" evidence="2">
    <location>
        <begin position="6"/>
        <end position="73"/>
    </location>
</feature>
<dbReference type="Gene3D" id="1.10.20.120">
    <property type="match status" value="1"/>
</dbReference>
<dbReference type="GO" id="GO:0032299">
    <property type="term" value="C:ribonuclease H2 complex"/>
    <property type="evidence" value="ECO:0007669"/>
    <property type="project" value="InterPro"/>
</dbReference>
<dbReference type="STRING" id="71784.A0A1Y2AVX2"/>
<dbReference type="InParanoid" id="A0A1Y2AVX2"/>